<dbReference type="Gene3D" id="2.60.120.230">
    <property type="match status" value="1"/>
</dbReference>
<evidence type="ECO:0000259" key="4">
    <source>
        <dbReference type="Pfam" id="PF03712"/>
    </source>
</evidence>
<evidence type="ECO:0000313" key="5">
    <source>
        <dbReference type="EMBL" id="MDR7279190.1"/>
    </source>
</evidence>
<accession>A0AAE3YV66</accession>
<dbReference type="GO" id="GO:0004500">
    <property type="term" value="F:dopamine beta-monooxygenase activity"/>
    <property type="evidence" value="ECO:0007669"/>
    <property type="project" value="InterPro"/>
</dbReference>
<dbReference type="PANTHER" id="PTHR10157:SF23">
    <property type="entry name" value="MOXD1 HOMOLOG 1"/>
    <property type="match status" value="1"/>
</dbReference>
<evidence type="ECO:0000313" key="6">
    <source>
        <dbReference type="Proteomes" id="UP001183643"/>
    </source>
</evidence>
<dbReference type="InterPro" id="IPR036939">
    <property type="entry name" value="Cu2_ascorb_mOase_N_sf"/>
</dbReference>
<dbReference type="Gene3D" id="2.60.120.310">
    <property type="entry name" value="Copper type II, ascorbate-dependent monooxygenase, N-terminal domain"/>
    <property type="match status" value="1"/>
</dbReference>
<feature type="region of interest" description="Disordered" evidence="2">
    <location>
        <begin position="26"/>
        <end position="53"/>
    </location>
</feature>
<dbReference type="EMBL" id="JAVDYB010000001">
    <property type="protein sequence ID" value="MDR7279190.1"/>
    <property type="molecule type" value="Genomic_DNA"/>
</dbReference>
<reference evidence="5" key="1">
    <citation type="submission" date="2023-07" db="EMBL/GenBank/DDBJ databases">
        <title>Sequencing the genomes of 1000 actinobacteria strains.</title>
        <authorList>
            <person name="Klenk H.-P."/>
        </authorList>
    </citation>
    <scope>NUCLEOTIDE SEQUENCE</scope>
    <source>
        <strain evidence="5">DSM 44707</strain>
    </source>
</reference>
<dbReference type="InterPro" id="IPR000945">
    <property type="entry name" value="DBH-like"/>
</dbReference>
<evidence type="ECO:0000256" key="3">
    <source>
        <dbReference type="SAM" id="SignalP"/>
    </source>
</evidence>
<proteinExistence type="predicted"/>
<gene>
    <name evidence="5" type="ORF">J2S41_005968</name>
</gene>
<name>A0AAE3YV66_9ACTN</name>
<dbReference type="InterPro" id="IPR008977">
    <property type="entry name" value="PHM/PNGase_F_dom_sf"/>
</dbReference>
<dbReference type="InterPro" id="IPR024548">
    <property type="entry name" value="Cu2_monoox_C"/>
</dbReference>
<feature type="signal peptide" evidence="3">
    <location>
        <begin position="1"/>
        <end position="25"/>
    </location>
</feature>
<feature type="chain" id="PRO_5042127759" description="Copper type II ascorbate-dependent monooxygenase C-terminal domain-containing protein" evidence="3">
    <location>
        <begin position="26"/>
        <end position="387"/>
    </location>
</feature>
<sequence length="387" mass="41384">MRHLRTSIGATLAVLLLTAACATSAGDEPDSAAAPATSGAHGHEYQEPPPAAPLREGERFQELTMERAYSPRAPEGATDEYRCFMIDPALTEPAFLTGSQFLPQNHQLVHHAIFFRLEPDQVVDAEKLDAAEEGDGWRCFGNAGVGDAAWVAHWAPGADEVLLDQKVGYPMTPGSRLVMQIHYNLLATGGDAAASDRSSIRLRLSTDDLTPLRTGLLTAPVELPCAPGESGPLCDRAAAVADVTKRFGAEAGQTVEQLNKWCNDGNTPRQGPSQSCVQPVEEPMTVYAVAGHMHLLGRAISVELNPGTPQARKLLDIPAYDFDDQAIRPLDAPVQLKAGDTLKVSCTHDATLRQQLPALQDLPPRYVVWGEGTSDEMCLGILVAGAA</sequence>
<feature type="domain" description="Copper type II ascorbate-dependent monooxygenase C-terminal" evidence="4">
    <location>
        <begin position="281"/>
        <end position="379"/>
    </location>
</feature>
<dbReference type="SUPFAM" id="SSF49742">
    <property type="entry name" value="PHM/PNGase F"/>
    <property type="match status" value="2"/>
</dbReference>
<dbReference type="Pfam" id="PF03712">
    <property type="entry name" value="Cu2_monoox_C"/>
    <property type="match status" value="1"/>
</dbReference>
<dbReference type="PANTHER" id="PTHR10157">
    <property type="entry name" value="DOPAMINE BETA HYDROXYLASE RELATED"/>
    <property type="match status" value="1"/>
</dbReference>
<dbReference type="InterPro" id="IPR014784">
    <property type="entry name" value="Cu2_ascorb_mOase-like_C"/>
</dbReference>
<dbReference type="Proteomes" id="UP001183643">
    <property type="component" value="Unassembled WGS sequence"/>
</dbReference>
<evidence type="ECO:0000256" key="2">
    <source>
        <dbReference type="SAM" id="MobiDB-lite"/>
    </source>
</evidence>
<dbReference type="AlphaFoldDB" id="A0AAE3YV66"/>
<evidence type="ECO:0000256" key="1">
    <source>
        <dbReference type="ARBA" id="ARBA00023157"/>
    </source>
</evidence>
<organism evidence="5 6">
    <name type="scientific">Catenuloplanes atrovinosus</name>
    <dbReference type="NCBI Taxonomy" id="137266"/>
    <lineage>
        <taxon>Bacteria</taxon>
        <taxon>Bacillati</taxon>
        <taxon>Actinomycetota</taxon>
        <taxon>Actinomycetes</taxon>
        <taxon>Micromonosporales</taxon>
        <taxon>Micromonosporaceae</taxon>
        <taxon>Catenuloplanes</taxon>
    </lineage>
</organism>
<dbReference type="GO" id="GO:0005507">
    <property type="term" value="F:copper ion binding"/>
    <property type="evidence" value="ECO:0007669"/>
    <property type="project" value="InterPro"/>
</dbReference>
<keyword evidence="1" id="KW-1015">Disulfide bond</keyword>
<keyword evidence="6" id="KW-1185">Reference proteome</keyword>
<dbReference type="PROSITE" id="PS51257">
    <property type="entry name" value="PROKAR_LIPOPROTEIN"/>
    <property type="match status" value="1"/>
</dbReference>
<protein>
    <recommendedName>
        <fullName evidence="4">Copper type II ascorbate-dependent monooxygenase C-terminal domain-containing protein</fullName>
    </recommendedName>
</protein>
<dbReference type="RefSeq" id="WP_310372605.1">
    <property type="nucleotide sequence ID" value="NZ_JAVDYB010000001.1"/>
</dbReference>
<keyword evidence="3" id="KW-0732">Signal</keyword>
<comment type="caution">
    <text evidence="5">The sequence shown here is derived from an EMBL/GenBank/DDBJ whole genome shotgun (WGS) entry which is preliminary data.</text>
</comment>